<evidence type="ECO:0000313" key="6">
    <source>
        <dbReference type="Proteomes" id="UP000031433"/>
    </source>
</evidence>
<reference evidence="5 6" key="1">
    <citation type="submission" date="2015-01" db="EMBL/GenBank/DDBJ databases">
        <title>Genome sequence of the anaerobic bacterium Geobacter soli GSS01, a dissimilatory Fe(III) reducer from soil.</title>
        <authorList>
            <person name="Yang G."/>
            <person name="Zhou S."/>
        </authorList>
    </citation>
    <scope>NUCLEOTIDE SEQUENCE [LARGE SCALE GENOMIC DNA]</scope>
    <source>
        <strain evidence="5 6">GSS01</strain>
    </source>
</reference>
<evidence type="ECO:0000259" key="4">
    <source>
        <dbReference type="Pfam" id="PF13511"/>
    </source>
</evidence>
<dbReference type="RefSeq" id="WP_039643592.1">
    <property type="nucleotide sequence ID" value="NZ_JXBL01000001.1"/>
</dbReference>
<evidence type="ECO:0000256" key="3">
    <source>
        <dbReference type="SAM" id="SignalP"/>
    </source>
</evidence>
<feature type="domain" description="DUF4124" evidence="4">
    <location>
        <begin position="26"/>
        <end position="65"/>
    </location>
</feature>
<name>A0A0C1QM46_9BACT</name>
<keyword evidence="6" id="KW-1185">Reference proteome</keyword>
<dbReference type="EMBL" id="JXBL01000001">
    <property type="protein sequence ID" value="KIE41712.1"/>
    <property type="molecule type" value="Genomic_DNA"/>
</dbReference>
<feature type="signal peptide" evidence="3">
    <location>
        <begin position="1"/>
        <end position="28"/>
    </location>
</feature>
<dbReference type="Proteomes" id="UP000031433">
    <property type="component" value="Unassembled WGS sequence"/>
</dbReference>
<protein>
    <recommendedName>
        <fullName evidence="4">DUF4124 domain-containing protein</fullName>
    </recommendedName>
</protein>
<feature type="chain" id="PRO_5002137312" description="DUF4124 domain-containing protein" evidence="3">
    <location>
        <begin position="29"/>
        <end position="193"/>
    </location>
</feature>
<keyword evidence="3" id="KW-0732">Signal</keyword>
<sequence>MRLAVSLSPAFIIAAMCFSASVCPGVSAEDSATYEWTDDQGTVTFSDNPARIPDNQRKRIKKRAAITGEASQAVIEQKTAPVKKQQPQRVESYGGHGEGWWRQQFSNTRAEIAQTRADLETKRQNLKTLHYKMAVSNATTQGIFGNPRENRNNYRAAHDDIREGEKQLEALEQKLVDLEGEAARHGVPFEWRR</sequence>
<dbReference type="Pfam" id="PF13511">
    <property type="entry name" value="DUF4124"/>
    <property type="match status" value="1"/>
</dbReference>
<accession>A0A0C1QM46</accession>
<feature type="region of interest" description="Disordered" evidence="2">
    <location>
        <begin position="76"/>
        <end position="97"/>
    </location>
</feature>
<evidence type="ECO:0000256" key="1">
    <source>
        <dbReference type="SAM" id="Coils"/>
    </source>
</evidence>
<evidence type="ECO:0000313" key="5">
    <source>
        <dbReference type="EMBL" id="KIE41712.1"/>
    </source>
</evidence>
<keyword evidence="1" id="KW-0175">Coiled coil</keyword>
<feature type="coiled-coil region" evidence="1">
    <location>
        <begin position="154"/>
        <end position="181"/>
    </location>
</feature>
<gene>
    <name evidence="5" type="ORF">SE37_03240</name>
</gene>
<dbReference type="InterPro" id="IPR025392">
    <property type="entry name" value="DUF4124"/>
</dbReference>
<organism evidence="5 6">
    <name type="scientific">Geobacter soli</name>
    <dbReference type="NCBI Taxonomy" id="1510391"/>
    <lineage>
        <taxon>Bacteria</taxon>
        <taxon>Pseudomonadati</taxon>
        <taxon>Thermodesulfobacteriota</taxon>
        <taxon>Desulfuromonadia</taxon>
        <taxon>Geobacterales</taxon>
        <taxon>Geobacteraceae</taxon>
        <taxon>Geobacter</taxon>
    </lineage>
</organism>
<comment type="caution">
    <text evidence="5">The sequence shown here is derived from an EMBL/GenBank/DDBJ whole genome shotgun (WGS) entry which is preliminary data.</text>
</comment>
<dbReference type="AlphaFoldDB" id="A0A0C1QM46"/>
<proteinExistence type="predicted"/>
<evidence type="ECO:0000256" key="2">
    <source>
        <dbReference type="SAM" id="MobiDB-lite"/>
    </source>
</evidence>